<accession>A0A8J3K915</accession>
<proteinExistence type="predicted"/>
<evidence type="ECO:0000256" key="1">
    <source>
        <dbReference type="SAM" id="Phobius"/>
    </source>
</evidence>
<protein>
    <recommendedName>
        <fullName evidence="2">CAAX prenyl protease 2/Lysostaphin resistance protein A-like domain-containing protein</fullName>
    </recommendedName>
</protein>
<dbReference type="PANTHER" id="PTHR35797:SF1">
    <property type="entry name" value="PROTEASE"/>
    <property type="match status" value="1"/>
</dbReference>
<dbReference type="EMBL" id="BONG01000025">
    <property type="protein sequence ID" value="GIF90744.1"/>
    <property type="molecule type" value="Genomic_DNA"/>
</dbReference>
<keyword evidence="1" id="KW-0812">Transmembrane</keyword>
<reference evidence="3 4" key="1">
    <citation type="submission" date="2021-01" db="EMBL/GenBank/DDBJ databases">
        <title>Whole genome shotgun sequence of Catellatospora chokoriensis NBRC 107358.</title>
        <authorList>
            <person name="Komaki H."/>
            <person name="Tamura T."/>
        </authorList>
    </citation>
    <scope>NUCLEOTIDE SEQUENCE [LARGE SCALE GENOMIC DNA]</scope>
    <source>
        <strain evidence="3 4">NBRC 107358</strain>
    </source>
</reference>
<sequence>MASTVVDTRRQARRGLTVFLILVAVFAAIFQSILAATTNPWWVYAVMWSVAAASVVTRLVLNEGFADVSFRFGPAHRTLPWMALGIAFPLAVGAVAYGAAWLTGLARFTAPAAFGGFGGRLLLAATIGTVISALSAAGEEIGWRGYLLTRLIQAGVPRPVFVSGLIWGLWHVPLILTGFVYGGHPYTWLAVLVFLISAIATGYVIARTRLETGSIWPPITLHAAYNSVIQAAFDPAASGPNAALWVGEEAGLLVAATLVVAAVICGRGTWRLLATPDRPLAVPPGIRL</sequence>
<feature type="transmembrane region" description="Helical" evidence="1">
    <location>
        <begin position="81"/>
        <end position="101"/>
    </location>
</feature>
<name>A0A8J3K915_9ACTN</name>
<keyword evidence="1" id="KW-1133">Transmembrane helix</keyword>
<feature type="transmembrane region" description="Helical" evidence="1">
    <location>
        <begin position="186"/>
        <end position="206"/>
    </location>
</feature>
<feature type="transmembrane region" description="Helical" evidence="1">
    <location>
        <begin position="41"/>
        <end position="61"/>
    </location>
</feature>
<keyword evidence="4" id="KW-1185">Reference proteome</keyword>
<dbReference type="RefSeq" id="WP_191843042.1">
    <property type="nucleotide sequence ID" value="NZ_BAAALB010000031.1"/>
</dbReference>
<evidence type="ECO:0000259" key="2">
    <source>
        <dbReference type="Pfam" id="PF02517"/>
    </source>
</evidence>
<dbReference type="PANTHER" id="PTHR35797">
    <property type="entry name" value="PROTEASE-RELATED"/>
    <property type="match status" value="1"/>
</dbReference>
<dbReference type="InterPro" id="IPR042150">
    <property type="entry name" value="MmRce1-like"/>
</dbReference>
<dbReference type="Pfam" id="PF02517">
    <property type="entry name" value="Rce1-like"/>
    <property type="match status" value="1"/>
</dbReference>
<feature type="transmembrane region" description="Helical" evidence="1">
    <location>
        <begin position="16"/>
        <end position="35"/>
    </location>
</feature>
<feature type="transmembrane region" description="Helical" evidence="1">
    <location>
        <begin position="121"/>
        <end position="138"/>
    </location>
</feature>
<evidence type="ECO:0000313" key="4">
    <source>
        <dbReference type="Proteomes" id="UP000619293"/>
    </source>
</evidence>
<dbReference type="InterPro" id="IPR003675">
    <property type="entry name" value="Rce1/LyrA-like_dom"/>
</dbReference>
<dbReference type="AlphaFoldDB" id="A0A8J3K915"/>
<dbReference type="GO" id="GO:0080120">
    <property type="term" value="P:CAAX-box protein maturation"/>
    <property type="evidence" value="ECO:0007669"/>
    <property type="project" value="UniProtKB-ARBA"/>
</dbReference>
<dbReference type="GO" id="GO:0004175">
    <property type="term" value="F:endopeptidase activity"/>
    <property type="evidence" value="ECO:0007669"/>
    <property type="project" value="UniProtKB-ARBA"/>
</dbReference>
<keyword evidence="1" id="KW-0472">Membrane</keyword>
<evidence type="ECO:0000313" key="3">
    <source>
        <dbReference type="EMBL" id="GIF90744.1"/>
    </source>
</evidence>
<comment type="caution">
    <text evidence="3">The sequence shown here is derived from an EMBL/GenBank/DDBJ whole genome shotgun (WGS) entry which is preliminary data.</text>
</comment>
<dbReference type="Proteomes" id="UP000619293">
    <property type="component" value="Unassembled WGS sequence"/>
</dbReference>
<feature type="transmembrane region" description="Helical" evidence="1">
    <location>
        <begin position="159"/>
        <end position="180"/>
    </location>
</feature>
<feature type="domain" description="CAAX prenyl protease 2/Lysostaphin resistance protein A-like" evidence="2">
    <location>
        <begin position="128"/>
        <end position="227"/>
    </location>
</feature>
<organism evidence="3 4">
    <name type="scientific">Catellatospora chokoriensis</name>
    <dbReference type="NCBI Taxonomy" id="310353"/>
    <lineage>
        <taxon>Bacteria</taxon>
        <taxon>Bacillati</taxon>
        <taxon>Actinomycetota</taxon>
        <taxon>Actinomycetes</taxon>
        <taxon>Micromonosporales</taxon>
        <taxon>Micromonosporaceae</taxon>
        <taxon>Catellatospora</taxon>
    </lineage>
</organism>
<gene>
    <name evidence="3" type="ORF">Cch02nite_41880</name>
</gene>